<gene>
    <name evidence="3" type="ORF">BN2476_1250015</name>
</gene>
<protein>
    <recommendedName>
        <fullName evidence="2">TniQ domain-containing protein</fullName>
    </recommendedName>
</protein>
<evidence type="ECO:0000313" key="3">
    <source>
        <dbReference type="EMBL" id="SIT51616.1"/>
    </source>
</evidence>
<keyword evidence="4" id="KW-1185">Reference proteome</keyword>
<dbReference type="EMBL" id="CYGY02000125">
    <property type="protein sequence ID" value="SIT51616.1"/>
    <property type="molecule type" value="Genomic_DNA"/>
</dbReference>
<evidence type="ECO:0000256" key="1">
    <source>
        <dbReference type="SAM" id="MobiDB-lite"/>
    </source>
</evidence>
<dbReference type="Proteomes" id="UP000195569">
    <property type="component" value="Unassembled WGS sequence"/>
</dbReference>
<feature type="domain" description="TniQ" evidence="2">
    <location>
        <begin position="4"/>
        <end position="157"/>
    </location>
</feature>
<dbReference type="InterPro" id="IPR009492">
    <property type="entry name" value="TniQ"/>
</dbReference>
<feature type="compositionally biased region" description="Low complexity" evidence="1">
    <location>
        <begin position="318"/>
        <end position="338"/>
    </location>
</feature>
<evidence type="ECO:0000313" key="4">
    <source>
        <dbReference type="Proteomes" id="UP000195569"/>
    </source>
</evidence>
<comment type="caution">
    <text evidence="3">The sequence shown here is derived from an EMBL/GenBank/DDBJ whole genome shotgun (WGS) entry which is preliminary data.</text>
</comment>
<organism evidence="3 4">
    <name type="scientific">Paraburkholderia piptadeniae</name>
    <dbReference type="NCBI Taxonomy" id="1701573"/>
    <lineage>
        <taxon>Bacteria</taxon>
        <taxon>Pseudomonadati</taxon>
        <taxon>Pseudomonadota</taxon>
        <taxon>Betaproteobacteria</taxon>
        <taxon>Burkholderiales</taxon>
        <taxon>Burkholderiaceae</taxon>
        <taxon>Paraburkholderia</taxon>
    </lineage>
</organism>
<name>A0A1N7SVV5_9BURK</name>
<dbReference type="Pfam" id="PF06527">
    <property type="entry name" value="TniQ"/>
    <property type="match status" value="1"/>
</dbReference>
<proteinExistence type="predicted"/>
<sequence length="468" mass="52090">MILPMAPPRETPPSFLMRTAIINGFTSVEGFVKSLGLRPIRSFFSVTNLNNLAAATEGVLGDAAEIRETRTPLPALMRLTMSREERDAVCALVSGEAGRCRALDYHRSRGAYLQTNVEGYYCPKCARYDFSVLGFSYRHVEHTFRDTYACSEHRCSLTTGCGTCPQSQSFRRGLRFPSVECSCGKAAVPLLAHDSPELQVHVRVASILTKCLERDMPYFADVCDIGSVFQRQVERLGMTRYGRLSRSLFRQKIYERYGSSVLHKFGLLTASGEISLVDYLRPNSRVLSAYNVAILIDFLFGSLEAFSRAVSTHRCPENRATNPRTGTTRRTGLGPPNTDRYVKQIDAYRAANPDATRSEILQRLSYAARSLQSTDPQAYEEAMPGSRRKVGARARHPARMAELDKALRAHVLERAGILDEDGGCGRCSLSARSLLLGHPAERSFYANREELPSTAQLIDELLDGDAHR</sequence>
<reference evidence="3" key="1">
    <citation type="submission" date="2016-12" db="EMBL/GenBank/DDBJ databases">
        <authorList>
            <person name="Moulin L."/>
        </authorList>
    </citation>
    <scope>NUCLEOTIDE SEQUENCE [LARGE SCALE GENOMIC DNA]</scope>
    <source>
        <strain evidence="3">STM 7183</strain>
    </source>
</reference>
<evidence type="ECO:0000259" key="2">
    <source>
        <dbReference type="Pfam" id="PF06527"/>
    </source>
</evidence>
<feature type="region of interest" description="Disordered" evidence="1">
    <location>
        <begin position="375"/>
        <end position="394"/>
    </location>
</feature>
<dbReference type="AlphaFoldDB" id="A0A1N7SVV5"/>
<accession>A0A1N7SVV5</accession>
<feature type="region of interest" description="Disordered" evidence="1">
    <location>
        <begin position="316"/>
        <end position="338"/>
    </location>
</feature>